<evidence type="ECO:0008006" key="4">
    <source>
        <dbReference type="Google" id="ProtNLM"/>
    </source>
</evidence>
<dbReference type="OrthoDB" id="6775047at2759"/>
<evidence type="ECO:0000256" key="1">
    <source>
        <dbReference type="SAM" id="MobiDB-lite"/>
    </source>
</evidence>
<comment type="caution">
    <text evidence="2">The sequence shown here is derived from an EMBL/GenBank/DDBJ whole genome shotgun (WGS) entry which is preliminary data.</text>
</comment>
<evidence type="ECO:0000313" key="3">
    <source>
        <dbReference type="Proteomes" id="UP000801492"/>
    </source>
</evidence>
<accession>A0A8K0D0N7</accession>
<sequence>MERWTTWSNISLLQKWMDDHRTVYRVAKTFCHLRERICGEPRATCDGQSFHSHSSLLSYLFCRKKGIHIVPIPPHASHPLQPLDLTFYGPLKTAFNKECDLFMKARGCQNITPYNLVGLINKAYGRVSTLEKVTKDFERSDIWPLNPETFGEGDFLPARNLRPTIMADEEPARQISVASDDEDTATSSSTHSSALNSTSANLTSSIPPPHTSDTNPSRHPTTNIGILNSTIPPFFGSLHNVTSRKRTTVSVADVLPIQIRIC</sequence>
<name>A0A8K0D0N7_IGNLU</name>
<reference evidence="2" key="1">
    <citation type="submission" date="2019-08" db="EMBL/GenBank/DDBJ databases">
        <title>The genome of the North American firefly Photinus pyralis.</title>
        <authorList>
            <consortium name="Photinus pyralis genome working group"/>
            <person name="Fallon T.R."/>
            <person name="Sander Lower S.E."/>
            <person name="Weng J.-K."/>
        </authorList>
    </citation>
    <scope>NUCLEOTIDE SEQUENCE</scope>
    <source>
        <strain evidence="2">TRF0915ILg1</strain>
        <tissue evidence="2">Whole body</tissue>
    </source>
</reference>
<protein>
    <recommendedName>
        <fullName evidence="4">DDE-1 domain-containing protein</fullName>
    </recommendedName>
</protein>
<evidence type="ECO:0000313" key="2">
    <source>
        <dbReference type="EMBL" id="KAF2894842.1"/>
    </source>
</evidence>
<feature type="compositionally biased region" description="Polar residues" evidence="1">
    <location>
        <begin position="211"/>
        <end position="225"/>
    </location>
</feature>
<gene>
    <name evidence="2" type="ORF">ILUMI_11332</name>
</gene>
<organism evidence="2 3">
    <name type="scientific">Ignelater luminosus</name>
    <name type="common">Cucubano</name>
    <name type="synonym">Pyrophorus luminosus</name>
    <dbReference type="NCBI Taxonomy" id="2038154"/>
    <lineage>
        <taxon>Eukaryota</taxon>
        <taxon>Metazoa</taxon>
        <taxon>Ecdysozoa</taxon>
        <taxon>Arthropoda</taxon>
        <taxon>Hexapoda</taxon>
        <taxon>Insecta</taxon>
        <taxon>Pterygota</taxon>
        <taxon>Neoptera</taxon>
        <taxon>Endopterygota</taxon>
        <taxon>Coleoptera</taxon>
        <taxon>Polyphaga</taxon>
        <taxon>Elateriformia</taxon>
        <taxon>Elateroidea</taxon>
        <taxon>Elateridae</taxon>
        <taxon>Agrypninae</taxon>
        <taxon>Pyrophorini</taxon>
        <taxon>Ignelater</taxon>
    </lineage>
</organism>
<dbReference type="Proteomes" id="UP000801492">
    <property type="component" value="Unassembled WGS sequence"/>
</dbReference>
<feature type="region of interest" description="Disordered" evidence="1">
    <location>
        <begin position="168"/>
        <end position="225"/>
    </location>
</feature>
<dbReference type="EMBL" id="VTPC01006535">
    <property type="protein sequence ID" value="KAF2894842.1"/>
    <property type="molecule type" value="Genomic_DNA"/>
</dbReference>
<proteinExistence type="predicted"/>
<feature type="compositionally biased region" description="Low complexity" evidence="1">
    <location>
        <begin position="185"/>
        <end position="205"/>
    </location>
</feature>
<dbReference type="AlphaFoldDB" id="A0A8K0D0N7"/>
<keyword evidence="3" id="KW-1185">Reference proteome</keyword>